<dbReference type="GeneID" id="39989491"/>
<evidence type="ECO:0000256" key="7">
    <source>
        <dbReference type="ARBA" id="ARBA00047899"/>
    </source>
</evidence>
<evidence type="ECO:0000256" key="6">
    <source>
        <dbReference type="ARBA" id="ARBA00022840"/>
    </source>
</evidence>
<keyword evidence="13" id="KW-1185">Reference proteome</keyword>
<evidence type="ECO:0000256" key="5">
    <source>
        <dbReference type="ARBA" id="ARBA00022777"/>
    </source>
</evidence>
<dbReference type="EC" id="2.7.11.1" evidence="1"/>
<evidence type="ECO:0000256" key="3">
    <source>
        <dbReference type="ARBA" id="ARBA00022679"/>
    </source>
</evidence>
<evidence type="ECO:0000313" key="12">
    <source>
        <dbReference type="EMBL" id="ORC85021.1"/>
    </source>
</evidence>
<keyword evidence="2" id="KW-0723">Serine/threonine-protein kinase</keyword>
<feature type="compositionally biased region" description="Acidic residues" evidence="10">
    <location>
        <begin position="425"/>
        <end position="437"/>
    </location>
</feature>
<comment type="catalytic activity">
    <reaction evidence="8">
        <text>L-seryl-[protein] + ATP = O-phospho-L-seryl-[protein] + ADP + H(+)</text>
        <dbReference type="Rhea" id="RHEA:17989"/>
        <dbReference type="Rhea" id="RHEA-COMP:9863"/>
        <dbReference type="Rhea" id="RHEA-COMP:11604"/>
        <dbReference type="ChEBI" id="CHEBI:15378"/>
        <dbReference type="ChEBI" id="CHEBI:29999"/>
        <dbReference type="ChEBI" id="CHEBI:30616"/>
        <dbReference type="ChEBI" id="CHEBI:83421"/>
        <dbReference type="ChEBI" id="CHEBI:456216"/>
        <dbReference type="EC" id="2.7.11.1"/>
    </reaction>
</comment>
<dbReference type="InterPro" id="IPR000719">
    <property type="entry name" value="Prot_kinase_dom"/>
</dbReference>
<proteinExistence type="predicted"/>
<dbReference type="RefSeq" id="XP_028879087.1">
    <property type="nucleotide sequence ID" value="XM_029029711.1"/>
</dbReference>
<comment type="catalytic activity">
    <reaction evidence="7">
        <text>L-threonyl-[protein] + ATP = O-phospho-L-threonyl-[protein] + ADP + H(+)</text>
        <dbReference type="Rhea" id="RHEA:46608"/>
        <dbReference type="Rhea" id="RHEA-COMP:11060"/>
        <dbReference type="Rhea" id="RHEA-COMP:11605"/>
        <dbReference type="ChEBI" id="CHEBI:15378"/>
        <dbReference type="ChEBI" id="CHEBI:30013"/>
        <dbReference type="ChEBI" id="CHEBI:30616"/>
        <dbReference type="ChEBI" id="CHEBI:61977"/>
        <dbReference type="ChEBI" id="CHEBI:456216"/>
        <dbReference type="EC" id="2.7.11.1"/>
    </reaction>
</comment>
<feature type="compositionally biased region" description="Polar residues" evidence="10">
    <location>
        <begin position="379"/>
        <end position="408"/>
    </location>
</feature>
<evidence type="ECO:0000256" key="1">
    <source>
        <dbReference type="ARBA" id="ARBA00012513"/>
    </source>
</evidence>
<evidence type="ECO:0000313" key="13">
    <source>
        <dbReference type="Proteomes" id="UP000192257"/>
    </source>
</evidence>
<dbReference type="PROSITE" id="PS00107">
    <property type="entry name" value="PROTEIN_KINASE_ATP"/>
    <property type="match status" value="1"/>
</dbReference>
<dbReference type="AlphaFoldDB" id="A0A1X0NKA1"/>
<feature type="domain" description="Protein kinase" evidence="11">
    <location>
        <begin position="16"/>
        <end position="279"/>
    </location>
</feature>
<keyword evidence="4 9" id="KW-0547">Nucleotide-binding</keyword>
<evidence type="ECO:0000256" key="4">
    <source>
        <dbReference type="ARBA" id="ARBA00022741"/>
    </source>
</evidence>
<dbReference type="SMART" id="SM00220">
    <property type="entry name" value="S_TKc"/>
    <property type="match status" value="1"/>
</dbReference>
<feature type="region of interest" description="Disordered" evidence="10">
    <location>
        <begin position="321"/>
        <end position="350"/>
    </location>
</feature>
<dbReference type="Pfam" id="PF00069">
    <property type="entry name" value="Pkinase"/>
    <property type="match status" value="1"/>
</dbReference>
<keyword evidence="3" id="KW-0808">Transferase</keyword>
<dbReference type="OrthoDB" id="248923at2759"/>
<protein>
    <recommendedName>
        <fullName evidence="1">non-specific serine/threonine protein kinase</fullName>
        <ecNumber evidence="1">2.7.11.1</ecNumber>
    </recommendedName>
</protein>
<feature type="binding site" evidence="9">
    <location>
        <position position="46"/>
    </location>
    <ligand>
        <name>ATP</name>
        <dbReference type="ChEBI" id="CHEBI:30616"/>
    </ligand>
</feature>
<dbReference type="GO" id="GO:0005524">
    <property type="term" value="F:ATP binding"/>
    <property type="evidence" value="ECO:0007669"/>
    <property type="project" value="UniProtKB-UniRule"/>
</dbReference>
<accession>A0A1X0NKA1</accession>
<dbReference type="Gene3D" id="1.10.510.10">
    <property type="entry name" value="Transferase(Phosphotransferase) domain 1"/>
    <property type="match status" value="1"/>
</dbReference>
<dbReference type="SUPFAM" id="SSF56112">
    <property type="entry name" value="Protein kinase-like (PK-like)"/>
    <property type="match status" value="1"/>
</dbReference>
<gene>
    <name evidence="12" type="ORF">TM35_000391950</name>
</gene>
<dbReference type="STRING" id="67003.A0A1X0NKA1"/>
<dbReference type="InterPro" id="IPR017441">
    <property type="entry name" value="Protein_kinase_ATP_BS"/>
</dbReference>
<evidence type="ECO:0000256" key="10">
    <source>
        <dbReference type="SAM" id="MobiDB-lite"/>
    </source>
</evidence>
<evidence type="ECO:0000256" key="2">
    <source>
        <dbReference type="ARBA" id="ARBA00022527"/>
    </source>
</evidence>
<evidence type="ECO:0000256" key="9">
    <source>
        <dbReference type="PROSITE-ProRule" id="PRU10141"/>
    </source>
</evidence>
<evidence type="ECO:0000259" key="11">
    <source>
        <dbReference type="PROSITE" id="PS50011"/>
    </source>
</evidence>
<dbReference type="InterPro" id="IPR051131">
    <property type="entry name" value="NEK_Ser/Thr_kinase_NIMA"/>
</dbReference>
<reference evidence="12 13" key="1">
    <citation type="submission" date="2017-03" db="EMBL/GenBank/DDBJ databases">
        <title>An alternative strategy for trypanosome survival in the mammalian bloodstream revealed through genome and transcriptome analysis of the ubiquitous bovine parasite Trypanosoma (Megatrypanum) theileri.</title>
        <authorList>
            <person name="Kelly S."/>
            <person name="Ivens A."/>
            <person name="Mott A."/>
            <person name="O'Neill E."/>
            <person name="Emms D."/>
            <person name="Macleod O."/>
            <person name="Voorheis P."/>
            <person name="Matthews J."/>
            <person name="Matthews K."/>
            <person name="Carrington M."/>
        </authorList>
    </citation>
    <scope>NUCLEOTIDE SEQUENCE [LARGE SCALE GENOMIC DNA]</scope>
    <source>
        <strain evidence="12">Edinburgh</strain>
    </source>
</reference>
<dbReference type="PANTHER" id="PTHR44899:SF3">
    <property type="entry name" value="SERINE_THREONINE-PROTEIN KINASE NEK1"/>
    <property type="match status" value="1"/>
</dbReference>
<dbReference type="PROSITE" id="PS50011">
    <property type="entry name" value="PROTEIN_KINASE_DOM"/>
    <property type="match status" value="1"/>
</dbReference>
<keyword evidence="5 12" id="KW-0418">Kinase</keyword>
<comment type="caution">
    <text evidence="12">The sequence shown here is derived from an EMBL/GenBank/DDBJ whole genome shotgun (WGS) entry which is preliminary data.</text>
</comment>
<organism evidence="12 13">
    <name type="scientific">Trypanosoma theileri</name>
    <dbReference type="NCBI Taxonomy" id="67003"/>
    <lineage>
        <taxon>Eukaryota</taxon>
        <taxon>Discoba</taxon>
        <taxon>Euglenozoa</taxon>
        <taxon>Kinetoplastea</taxon>
        <taxon>Metakinetoplastina</taxon>
        <taxon>Trypanosomatida</taxon>
        <taxon>Trypanosomatidae</taxon>
        <taxon>Trypanosoma</taxon>
    </lineage>
</organism>
<evidence type="ECO:0000256" key="8">
    <source>
        <dbReference type="ARBA" id="ARBA00048679"/>
    </source>
</evidence>
<dbReference type="Proteomes" id="UP000192257">
    <property type="component" value="Unassembled WGS sequence"/>
</dbReference>
<sequence length="444" mass="50463">MSDLLEIPGEFKTWVLRRHRILGKGNFGCATLYEEVNNPGNFVVVKDVNMQTMKKEDEMKALEMEVTILRRSRGHPNIVQFLDYYHDGEFMAYIVMEYCERGDLAKLEEESKFRASHQSESFVASVLIQMLAGLYFLHVDQHTLHRDIKPQNLFLCSDYTLRIGDFGVSTILEQFGSVAKAVCGSPFYMAPELCEEKAYDGKADIWSLGVTLYELMVMERPFDATSVPALTRQITRGTYNPIPSDLPYSRQLVELVQSFLQVSTTTRPTLRRALRSTFVQSHLSSLPLSCLESSHYSKLFGEDLIENAIKNIKKVDPKINNGKGNNNRFEFSEKGNHTLVSSSPPNDMSELEKWLETGKDAAEDFLGIGLQKREVTVGLGSNQRPNDSSITEKQNFLTGSTPLDNISHQKQQQQQQLYPQKNDAEEWDNAYEDDFESESSSNSQ</sequence>
<dbReference type="InterPro" id="IPR011009">
    <property type="entry name" value="Kinase-like_dom_sf"/>
</dbReference>
<name>A0A1X0NKA1_9TRYP</name>
<keyword evidence="6 9" id="KW-0067">ATP-binding</keyword>
<dbReference type="EMBL" id="NBCO01000039">
    <property type="protein sequence ID" value="ORC85021.1"/>
    <property type="molecule type" value="Genomic_DNA"/>
</dbReference>
<dbReference type="VEuPathDB" id="TriTrypDB:TM35_000391950"/>
<dbReference type="GO" id="GO:0004674">
    <property type="term" value="F:protein serine/threonine kinase activity"/>
    <property type="evidence" value="ECO:0007669"/>
    <property type="project" value="UniProtKB-KW"/>
</dbReference>
<feature type="region of interest" description="Disordered" evidence="10">
    <location>
        <begin position="379"/>
        <end position="444"/>
    </location>
</feature>
<dbReference type="PANTHER" id="PTHR44899">
    <property type="entry name" value="CAMK FAMILY PROTEIN KINASE"/>
    <property type="match status" value="1"/>
</dbReference>